<dbReference type="PROSITE" id="PS50088">
    <property type="entry name" value="ANK_REPEAT"/>
    <property type="match status" value="2"/>
</dbReference>
<gene>
    <name evidence="5" type="ORF">ABS767_04465</name>
</gene>
<evidence type="ECO:0000256" key="3">
    <source>
        <dbReference type="PROSITE-ProRule" id="PRU00023"/>
    </source>
</evidence>
<sequence>MLIRSSGLVFAAALLCVALPVGAQRFSDSYLFLKAVREQDGNKVTEYLNEPGQTIVNAKDEKGEAAIHIVSKRRDLTYLRFLMARGANVNLQDGAGNSAMMLAVESAWPEGVRTLIGLKGDVNLVNNGGETPLIRAVQRRDSELVELLLQNGADPDIVDRLAGMSARDYAARDTRAPAIAKALKDAPKVTKRAVSGPKL</sequence>
<dbReference type="SUPFAM" id="SSF48403">
    <property type="entry name" value="Ankyrin repeat"/>
    <property type="match status" value="1"/>
</dbReference>
<evidence type="ECO:0000256" key="1">
    <source>
        <dbReference type="ARBA" id="ARBA00022737"/>
    </source>
</evidence>
<feature type="repeat" description="ANK" evidence="3">
    <location>
        <begin position="62"/>
        <end position="94"/>
    </location>
</feature>
<dbReference type="InterPro" id="IPR002110">
    <property type="entry name" value="Ankyrin_rpt"/>
</dbReference>
<evidence type="ECO:0000313" key="5">
    <source>
        <dbReference type="EMBL" id="MFL9840207.1"/>
    </source>
</evidence>
<evidence type="ECO:0000256" key="2">
    <source>
        <dbReference type="ARBA" id="ARBA00023043"/>
    </source>
</evidence>
<organism evidence="5 6">
    <name type="scientific">Sphingomonas plantiphila</name>
    <dbReference type="NCBI Taxonomy" id="3163295"/>
    <lineage>
        <taxon>Bacteria</taxon>
        <taxon>Pseudomonadati</taxon>
        <taxon>Pseudomonadota</taxon>
        <taxon>Alphaproteobacteria</taxon>
        <taxon>Sphingomonadales</taxon>
        <taxon>Sphingomonadaceae</taxon>
        <taxon>Sphingomonas</taxon>
    </lineage>
</organism>
<feature type="chain" id="PRO_5046953457" evidence="4">
    <location>
        <begin position="24"/>
        <end position="199"/>
    </location>
</feature>
<keyword evidence="1" id="KW-0677">Repeat</keyword>
<name>A0ABW8YJY6_9SPHN</name>
<dbReference type="RefSeq" id="WP_408077153.1">
    <property type="nucleotide sequence ID" value="NZ_JBELQC010000001.1"/>
</dbReference>
<evidence type="ECO:0000256" key="4">
    <source>
        <dbReference type="SAM" id="SignalP"/>
    </source>
</evidence>
<dbReference type="EMBL" id="JBELQC010000001">
    <property type="protein sequence ID" value="MFL9840207.1"/>
    <property type="molecule type" value="Genomic_DNA"/>
</dbReference>
<proteinExistence type="predicted"/>
<keyword evidence="2 3" id="KW-0040">ANK repeat</keyword>
<evidence type="ECO:0000313" key="6">
    <source>
        <dbReference type="Proteomes" id="UP001629244"/>
    </source>
</evidence>
<dbReference type="Pfam" id="PF12796">
    <property type="entry name" value="Ank_2"/>
    <property type="match status" value="1"/>
</dbReference>
<dbReference type="Proteomes" id="UP001629244">
    <property type="component" value="Unassembled WGS sequence"/>
</dbReference>
<dbReference type="PANTHER" id="PTHR24171:SF8">
    <property type="entry name" value="BRCA1-ASSOCIATED RING DOMAIN PROTEIN 1"/>
    <property type="match status" value="1"/>
</dbReference>
<reference evidence="5 6" key="1">
    <citation type="submission" date="2024-06" db="EMBL/GenBank/DDBJ databases">
        <authorList>
            <person name="Kaempfer P."/>
            <person name="Viver T."/>
        </authorList>
    </citation>
    <scope>NUCLEOTIDE SEQUENCE [LARGE SCALE GENOMIC DNA]</scope>
    <source>
        <strain evidence="5 6">ST-64</strain>
    </source>
</reference>
<dbReference type="PANTHER" id="PTHR24171">
    <property type="entry name" value="ANKYRIN REPEAT DOMAIN-CONTAINING PROTEIN 39-RELATED"/>
    <property type="match status" value="1"/>
</dbReference>
<feature type="repeat" description="ANK" evidence="3">
    <location>
        <begin position="128"/>
        <end position="160"/>
    </location>
</feature>
<dbReference type="SMART" id="SM00248">
    <property type="entry name" value="ANK"/>
    <property type="match status" value="3"/>
</dbReference>
<dbReference type="Gene3D" id="1.25.40.20">
    <property type="entry name" value="Ankyrin repeat-containing domain"/>
    <property type="match status" value="1"/>
</dbReference>
<dbReference type="InterPro" id="IPR036770">
    <property type="entry name" value="Ankyrin_rpt-contain_sf"/>
</dbReference>
<keyword evidence="4" id="KW-0732">Signal</keyword>
<dbReference type="PROSITE" id="PS50297">
    <property type="entry name" value="ANK_REP_REGION"/>
    <property type="match status" value="2"/>
</dbReference>
<protein>
    <submittedName>
        <fullName evidence="5">Ankyrin repeat domain-containing protein</fullName>
    </submittedName>
</protein>
<feature type="signal peptide" evidence="4">
    <location>
        <begin position="1"/>
        <end position="23"/>
    </location>
</feature>
<comment type="caution">
    <text evidence="5">The sequence shown here is derived from an EMBL/GenBank/DDBJ whole genome shotgun (WGS) entry which is preliminary data.</text>
</comment>
<accession>A0ABW8YJY6</accession>
<keyword evidence="6" id="KW-1185">Reference proteome</keyword>